<gene>
    <name evidence="1" type="ORF">E5S67_02728</name>
</gene>
<accession>A0ABX2CXG0</accession>
<name>A0ABX2CXG0_9CYAN</name>
<reference evidence="1 2" key="1">
    <citation type="journal article" date="2020" name="Sci. Rep.">
        <title>A novel cyanobacterial geosmin producer, revising GeoA distribution and dispersion patterns in Bacteria.</title>
        <authorList>
            <person name="Churro C."/>
            <person name="Semedo-Aguiar A.P."/>
            <person name="Silva A.D."/>
            <person name="Pereira-Leal J.B."/>
            <person name="Leite R.B."/>
        </authorList>
    </citation>
    <scope>NUCLEOTIDE SEQUENCE [LARGE SCALE GENOMIC DNA]</scope>
    <source>
        <strain evidence="1 2">IPMA8</strain>
    </source>
</reference>
<keyword evidence="2" id="KW-1185">Reference proteome</keyword>
<protein>
    <submittedName>
        <fullName evidence="1">Uncharacterized protein</fullName>
    </submittedName>
</protein>
<evidence type="ECO:0000313" key="1">
    <source>
        <dbReference type="EMBL" id="NQE34999.1"/>
    </source>
</evidence>
<sequence length="82" mass="9459">MIGDGTYTIFDWRFSIGDWRFSLGNDRSLSGLEVSGSCIFWETPIAQFPVKKWSSETLNKRSRPVICVDRELRTKTSETGFF</sequence>
<organism evidence="1 2">
    <name type="scientific">Microcoleus asticus IPMA8</name>
    <dbReference type="NCBI Taxonomy" id="2563858"/>
    <lineage>
        <taxon>Bacteria</taxon>
        <taxon>Bacillati</taxon>
        <taxon>Cyanobacteriota</taxon>
        <taxon>Cyanophyceae</taxon>
        <taxon>Oscillatoriophycideae</taxon>
        <taxon>Oscillatoriales</taxon>
        <taxon>Microcoleaceae</taxon>
        <taxon>Microcoleus</taxon>
        <taxon>Microcoleus asticus</taxon>
    </lineage>
</organism>
<comment type="caution">
    <text evidence="1">The sequence shown here is derived from an EMBL/GenBank/DDBJ whole genome shotgun (WGS) entry which is preliminary data.</text>
</comment>
<proteinExistence type="predicted"/>
<dbReference type="Proteomes" id="UP000702425">
    <property type="component" value="Unassembled WGS sequence"/>
</dbReference>
<dbReference type="EMBL" id="SRRZ01000044">
    <property type="protein sequence ID" value="NQE34999.1"/>
    <property type="molecule type" value="Genomic_DNA"/>
</dbReference>
<evidence type="ECO:0000313" key="2">
    <source>
        <dbReference type="Proteomes" id="UP000702425"/>
    </source>
</evidence>